<proteinExistence type="predicted"/>
<dbReference type="EMBL" id="LSSM01000289">
    <property type="protein sequence ID" value="OMJ29420.1"/>
    <property type="molecule type" value="Genomic_DNA"/>
</dbReference>
<feature type="signal peptide" evidence="1">
    <location>
        <begin position="1"/>
        <end position="16"/>
    </location>
</feature>
<evidence type="ECO:0000256" key="1">
    <source>
        <dbReference type="SAM" id="SignalP"/>
    </source>
</evidence>
<feature type="chain" id="PRO_5010305419" description="Secreted protein" evidence="1">
    <location>
        <begin position="17"/>
        <end position="170"/>
    </location>
</feature>
<evidence type="ECO:0000313" key="2">
    <source>
        <dbReference type="EMBL" id="OMJ29420.1"/>
    </source>
</evidence>
<dbReference type="Proteomes" id="UP000187429">
    <property type="component" value="Unassembled WGS sequence"/>
</dbReference>
<gene>
    <name evidence="2" type="ORF">AYI69_g1079</name>
</gene>
<name>A0A1R1YRD3_9FUNG</name>
<keyword evidence="3" id="KW-1185">Reference proteome</keyword>
<comment type="caution">
    <text evidence="2">The sequence shown here is derived from an EMBL/GenBank/DDBJ whole genome shotgun (WGS) entry which is preliminary data.</text>
</comment>
<sequence>MMVRLVVFLGAGFGAAEDLDFLNNELVDLFVEFWSVAEHEQELQEDKERGHGECLKQVVQKCWGSLLEDEMAANLHGPANDIHNYHDGCRVVEVFHDVRRGHQHGQLNRREDESCYRVQGKVVGHVHKRHNSPKVHRNADSKRRNQLGYHFWSLEHWPRQVQQPYSRPQD</sequence>
<accession>A0A1R1YRD3</accession>
<evidence type="ECO:0000313" key="3">
    <source>
        <dbReference type="Proteomes" id="UP000187429"/>
    </source>
</evidence>
<organism evidence="2 3">
    <name type="scientific">Smittium culicis</name>
    <dbReference type="NCBI Taxonomy" id="133412"/>
    <lineage>
        <taxon>Eukaryota</taxon>
        <taxon>Fungi</taxon>
        <taxon>Fungi incertae sedis</taxon>
        <taxon>Zoopagomycota</taxon>
        <taxon>Kickxellomycotina</taxon>
        <taxon>Harpellomycetes</taxon>
        <taxon>Harpellales</taxon>
        <taxon>Legeriomycetaceae</taxon>
        <taxon>Smittium</taxon>
    </lineage>
</organism>
<evidence type="ECO:0008006" key="4">
    <source>
        <dbReference type="Google" id="ProtNLM"/>
    </source>
</evidence>
<reference evidence="3" key="1">
    <citation type="submission" date="2017-01" db="EMBL/GenBank/DDBJ databases">
        <authorList>
            <person name="Wang Y."/>
            <person name="White M."/>
            <person name="Kvist S."/>
            <person name="Moncalvo J.-M."/>
        </authorList>
    </citation>
    <scope>NUCLEOTIDE SEQUENCE [LARGE SCALE GENOMIC DNA]</scope>
    <source>
        <strain evidence="3">ID-206-W2</strain>
    </source>
</reference>
<dbReference type="AlphaFoldDB" id="A0A1R1YRD3"/>
<protein>
    <recommendedName>
        <fullName evidence="4">Secreted protein</fullName>
    </recommendedName>
</protein>
<keyword evidence="1" id="KW-0732">Signal</keyword>